<dbReference type="EMBL" id="JAJOMB010000010">
    <property type="protein sequence ID" value="MCD5313196.1"/>
    <property type="molecule type" value="Genomic_DNA"/>
</dbReference>
<keyword evidence="2" id="KW-0808">Transferase</keyword>
<dbReference type="GO" id="GO:0008757">
    <property type="term" value="F:S-adenosylmethionine-dependent methyltransferase activity"/>
    <property type="evidence" value="ECO:0007669"/>
    <property type="project" value="InterPro"/>
</dbReference>
<comment type="caution">
    <text evidence="2">The sequence shown here is derived from an EMBL/GenBank/DDBJ whole genome shotgun (WGS) entry which is preliminary data.</text>
</comment>
<evidence type="ECO:0000313" key="3">
    <source>
        <dbReference type="Proteomes" id="UP001138997"/>
    </source>
</evidence>
<organism evidence="2 3">
    <name type="scientific">Kineosporia babensis</name>
    <dbReference type="NCBI Taxonomy" id="499548"/>
    <lineage>
        <taxon>Bacteria</taxon>
        <taxon>Bacillati</taxon>
        <taxon>Actinomycetota</taxon>
        <taxon>Actinomycetes</taxon>
        <taxon>Kineosporiales</taxon>
        <taxon>Kineosporiaceae</taxon>
        <taxon>Kineosporia</taxon>
    </lineage>
</organism>
<dbReference type="CDD" id="cd02440">
    <property type="entry name" value="AdoMet_MTases"/>
    <property type="match status" value="1"/>
</dbReference>
<dbReference type="InterPro" id="IPR029063">
    <property type="entry name" value="SAM-dependent_MTases_sf"/>
</dbReference>
<protein>
    <submittedName>
        <fullName evidence="2">Methyltransferase domain-containing protein</fullName>
    </submittedName>
</protein>
<keyword evidence="2" id="KW-0489">Methyltransferase</keyword>
<dbReference type="SUPFAM" id="SSF53335">
    <property type="entry name" value="S-adenosyl-L-methionine-dependent methyltransferases"/>
    <property type="match status" value="1"/>
</dbReference>
<dbReference type="Pfam" id="PF08241">
    <property type="entry name" value="Methyltransf_11"/>
    <property type="match status" value="1"/>
</dbReference>
<dbReference type="InterPro" id="IPR013216">
    <property type="entry name" value="Methyltransf_11"/>
</dbReference>
<name>A0A9X1SV38_9ACTN</name>
<keyword evidence="3" id="KW-1185">Reference proteome</keyword>
<dbReference type="PANTHER" id="PTHR43591">
    <property type="entry name" value="METHYLTRANSFERASE"/>
    <property type="match status" value="1"/>
</dbReference>
<dbReference type="RefSeq" id="WP_231444162.1">
    <property type="nucleotide sequence ID" value="NZ_JAJOMB010000010.1"/>
</dbReference>
<gene>
    <name evidence="2" type="ORF">LR394_20005</name>
</gene>
<accession>A0A9X1SV38</accession>
<reference evidence="2" key="1">
    <citation type="submission" date="2021-11" db="EMBL/GenBank/DDBJ databases">
        <title>Streptomyces corallinus and Kineosporia corallina sp. nov., two new coral-derived marine actinobacteria.</title>
        <authorList>
            <person name="Buangrab K."/>
            <person name="Sutthacheep M."/>
            <person name="Yeemin T."/>
            <person name="Harunari E."/>
            <person name="Igarashi Y."/>
            <person name="Sripreechasak P."/>
            <person name="Kanchanasin P."/>
            <person name="Tanasupawat S."/>
            <person name="Phongsopitanun W."/>
        </authorList>
    </citation>
    <scope>NUCLEOTIDE SEQUENCE</scope>
    <source>
        <strain evidence="2">JCM 31032</strain>
    </source>
</reference>
<dbReference type="AlphaFoldDB" id="A0A9X1SV38"/>
<proteinExistence type="predicted"/>
<evidence type="ECO:0000313" key="2">
    <source>
        <dbReference type="EMBL" id="MCD5313196.1"/>
    </source>
</evidence>
<feature type="domain" description="Methyltransferase type 11" evidence="1">
    <location>
        <begin position="22"/>
        <end position="119"/>
    </location>
</feature>
<dbReference type="Gene3D" id="3.40.50.150">
    <property type="entry name" value="Vaccinia Virus protein VP39"/>
    <property type="match status" value="1"/>
</dbReference>
<dbReference type="Proteomes" id="UP001138997">
    <property type="component" value="Unassembled WGS sequence"/>
</dbReference>
<sequence>MGRHERIAELAGLDRPGLEIADLASGAGRTVRALLRATATTGNEPGRVHAVDAASNLDDEVLHDARVRSVLADLDEPLPFADTSLDRVISLNAAEHLDDPTAHLAECYRVLRPGGLLVLAHSDWDTALFASADDALTRLLVDRFVSTVPQFAERADGFMGRKLLGLATRSPFELVSADTWADCHRRFDQGSVSWKVAMGVLAATKNDPELATRAVTWVEGLAELAAEGKFLFAVTDVALVLRRPE</sequence>
<evidence type="ECO:0000259" key="1">
    <source>
        <dbReference type="Pfam" id="PF08241"/>
    </source>
</evidence>
<dbReference type="GO" id="GO:0032259">
    <property type="term" value="P:methylation"/>
    <property type="evidence" value="ECO:0007669"/>
    <property type="project" value="UniProtKB-KW"/>
</dbReference>